<evidence type="ECO:0000256" key="1">
    <source>
        <dbReference type="ARBA" id="ARBA00022441"/>
    </source>
</evidence>
<keyword evidence="1" id="KW-0880">Kelch repeat</keyword>
<keyword evidence="2" id="KW-0677">Repeat</keyword>
<dbReference type="InterPro" id="IPR051568">
    <property type="entry name" value="LZTR1/Attractin"/>
</dbReference>
<protein>
    <submittedName>
        <fullName evidence="3">Attractin DPPT-L Mahogany-like protein</fullName>
    </submittedName>
</protein>
<evidence type="ECO:0000256" key="2">
    <source>
        <dbReference type="ARBA" id="ARBA00022737"/>
    </source>
</evidence>
<dbReference type="GO" id="GO:0005794">
    <property type="term" value="C:Golgi apparatus"/>
    <property type="evidence" value="ECO:0007669"/>
    <property type="project" value="TreeGrafter"/>
</dbReference>
<keyword evidence="4" id="KW-1185">Reference proteome</keyword>
<dbReference type="PANTHER" id="PTHR46376">
    <property type="entry name" value="LEUCINE-ZIPPER-LIKE TRANSCRIPTIONAL REGULATOR 1"/>
    <property type="match status" value="1"/>
</dbReference>
<sequence>MRIHQNLMKKNWESLQHWQPVSTATVLEDELMPTVQQTLTLDLNGNNRHEAQLLREMQQMASRPFATINVALETDEEPPDLIGGNVKSVPKPIALEPCFGNKAAVLSIFVRLPRGTGGIPPPGQSGLAVASALVDVSQQMCVGYKEKSGGLRNRKQQPTAQPSTCI</sequence>
<dbReference type="AlphaFoldDB" id="A0A6G0IFP0"/>
<comment type="caution">
    <text evidence="3">The sequence shown here is derived from an EMBL/GenBank/DDBJ whole genome shotgun (WGS) entry which is preliminary data.</text>
</comment>
<reference evidence="3 4" key="1">
    <citation type="submission" date="2019-07" db="EMBL/GenBank/DDBJ databases">
        <title>Chromosome genome assembly for large yellow croaker.</title>
        <authorList>
            <person name="Xiao S."/>
        </authorList>
    </citation>
    <scope>NUCLEOTIDE SEQUENCE [LARGE SCALE GENOMIC DNA]</scope>
    <source>
        <strain evidence="3">JMULYC20181020</strain>
        <tissue evidence="3">Muscle</tissue>
    </source>
</reference>
<evidence type="ECO:0000313" key="4">
    <source>
        <dbReference type="Proteomes" id="UP000424527"/>
    </source>
</evidence>
<dbReference type="EMBL" id="REGW02000011">
    <property type="protein sequence ID" value="KAE8290358.1"/>
    <property type="molecule type" value="Genomic_DNA"/>
</dbReference>
<gene>
    <name evidence="3" type="ORF">D5F01_LYC12081</name>
</gene>
<name>A0A6G0IFP0_LARCR</name>
<evidence type="ECO:0000313" key="3">
    <source>
        <dbReference type="EMBL" id="KAE8290358.1"/>
    </source>
</evidence>
<organism evidence="3 4">
    <name type="scientific">Larimichthys crocea</name>
    <name type="common">Large yellow croaker</name>
    <name type="synonym">Pseudosciaena crocea</name>
    <dbReference type="NCBI Taxonomy" id="215358"/>
    <lineage>
        <taxon>Eukaryota</taxon>
        <taxon>Metazoa</taxon>
        <taxon>Chordata</taxon>
        <taxon>Craniata</taxon>
        <taxon>Vertebrata</taxon>
        <taxon>Euteleostomi</taxon>
        <taxon>Actinopterygii</taxon>
        <taxon>Neopterygii</taxon>
        <taxon>Teleostei</taxon>
        <taxon>Neoteleostei</taxon>
        <taxon>Acanthomorphata</taxon>
        <taxon>Eupercaria</taxon>
        <taxon>Sciaenidae</taxon>
        <taxon>Larimichthys</taxon>
    </lineage>
</organism>
<dbReference type="PANTHER" id="PTHR46376:SF3">
    <property type="entry name" value="ATTRACTIN"/>
    <property type="match status" value="1"/>
</dbReference>
<dbReference type="Proteomes" id="UP000424527">
    <property type="component" value="Unassembled WGS sequence"/>
</dbReference>
<proteinExistence type="predicted"/>
<accession>A0A6G0IFP0</accession>